<dbReference type="Proteomes" id="UP000326759">
    <property type="component" value="Unassembled WGS sequence"/>
</dbReference>
<sequence>MEQEDLLHLHSSVLLLTNGVSLRWTKIIFPLQN</sequence>
<proteinExistence type="predicted"/>
<accession>A0A5N5TN55</accession>
<name>A0A5N5TN55_9CRUS</name>
<organism evidence="1 2">
    <name type="scientific">Armadillidium nasatum</name>
    <dbReference type="NCBI Taxonomy" id="96803"/>
    <lineage>
        <taxon>Eukaryota</taxon>
        <taxon>Metazoa</taxon>
        <taxon>Ecdysozoa</taxon>
        <taxon>Arthropoda</taxon>
        <taxon>Crustacea</taxon>
        <taxon>Multicrustacea</taxon>
        <taxon>Malacostraca</taxon>
        <taxon>Eumalacostraca</taxon>
        <taxon>Peracarida</taxon>
        <taxon>Isopoda</taxon>
        <taxon>Oniscidea</taxon>
        <taxon>Crinocheta</taxon>
        <taxon>Armadillidiidae</taxon>
        <taxon>Armadillidium</taxon>
    </lineage>
</organism>
<keyword evidence="2" id="KW-1185">Reference proteome</keyword>
<dbReference type="AlphaFoldDB" id="A0A5N5TN55"/>
<comment type="caution">
    <text evidence="1">The sequence shown here is derived from an EMBL/GenBank/DDBJ whole genome shotgun (WGS) entry which is preliminary data.</text>
</comment>
<evidence type="ECO:0000313" key="1">
    <source>
        <dbReference type="EMBL" id="KAB7507613.1"/>
    </source>
</evidence>
<protein>
    <submittedName>
        <fullName evidence="1">Uncharacterized protein</fullName>
    </submittedName>
</protein>
<evidence type="ECO:0000313" key="2">
    <source>
        <dbReference type="Proteomes" id="UP000326759"/>
    </source>
</evidence>
<dbReference type="EMBL" id="SEYY01000284">
    <property type="protein sequence ID" value="KAB7507613.1"/>
    <property type="molecule type" value="Genomic_DNA"/>
</dbReference>
<gene>
    <name evidence="1" type="ORF">Anas_04470</name>
</gene>
<reference evidence="1 2" key="1">
    <citation type="journal article" date="2019" name="PLoS Biol.">
        <title>Sex chromosomes control vertical transmission of feminizing Wolbachia symbionts in an isopod.</title>
        <authorList>
            <person name="Becking T."/>
            <person name="Chebbi M.A."/>
            <person name="Giraud I."/>
            <person name="Moumen B."/>
            <person name="Laverre T."/>
            <person name="Caubet Y."/>
            <person name="Peccoud J."/>
            <person name="Gilbert C."/>
            <person name="Cordaux R."/>
        </authorList>
    </citation>
    <scope>NUCLEOTIDE SEQUENCE [LARGE SCALE GENOMIC DNA]</scope>
    <source>
        <strain evidence="1">ANa2</strain>
        <tissue evidence="1">Whole body excluding digestive tract and cuticle</tissue>
    </source>
</reference>